<feature type="compositionally biased region" description="Basic and acidic residues" evidence="12">
    <location>
        <begin position="1"/>
        <end position="25"/>
    </location>
</feature>
<evidence type="ECO:0000256" key="9">
    <source>
        <dbReference type="ARBA" id="ARBA00023235"/>
    </source>
</evidence>
<keyword evidence="7 11" id="KW-0521">NADP</keyword>
<dbReference type="GO" id="GO:0005737">
    <property type="term" value="C:cytoplasm"/>
    <property type="evidence" value="ECO:0007669"/>
    <property type="project" value="UniProtKB-SubCell"/>
</dbReference>
<dbReference type="RefSeq" id="WP_178009736.1">
    <property type="nucleotide sequence ID" value="NZ_CP058316.1"/>
</dbReference>
<keyword evidence="3 11" id="KW-0285">Flavoprotein</keyword>
<evidence type="ECO:0000313" key="14">
    <source>
        <dbReference type="EMBL" id="QLD10545.1"/>
    </source>
</evidence>
<protein>
    <recommendedName>
        <fullName evidence="11">Isopentenyl-diphosphate delta-isomerase</fullName>
        <shortName evidence="11">IPP isomerase</shortName>
        <ecNumber evidence="11">5.3.3.2</ecNumber>
    </recommendedName>
    <alternativeName>
        <fullName evidence="11">Isopentenyl diphosphate:dimethylallyl diphosphate isomerase</fullName>
    </alternativeName>
    <alternativeName>
        <fullName evidence="11">Isopentenyl pyrophosphate isomerase</fullName>
    </alternativeName>
    <alternativeName>
        <fullName evidence="11">Type 2 isopentenyl diphosphate isomerase</fullName>
        <shortName evidence="11">IDI-2</shortName>
    </alternativeName>
</protein>
<keyword evidence="4 11" id="KW-0288">FMN</keyword>
<evidence type="ECO:0000256" key="6">
    <source>
        <dbReference type="ARBA" id="ARBA00022842"/>
    </source>
</evidence>
<keyword evidence="9 11" id="KW-0413">Isomerase</keyword>
<evidence type="ECO:0000256" key="11">
    <source>
        <dbReference type="HAMAP-Rule" id="MF_00354"/>
    </source>
</evidence>
<evidence type="ECO:0000256" key="2">
    <source>
        <dbReference type="ARBA" id="ARBA00022490"/>
    </source>
</evidence>
<keyword evidence="8 11" id="KW-0414">Isoprene biosynthesis</keyword>
<name>A0A7D5EQU9_9MICO</name>
<comment type="caution">
    <text evidence="11">Lacks conserved residue(s) required for the propagation of feature annotation.</text>
</comment>
<dbReference type="GO" id="GO:0070402">
    <property type="term" value="F:NADPH binding"/>
    <property type="evidence" value="ECO:0007669"/>
    <property type="project" value="UniProtKB-UniRule"/>
</dbReference>
<comment type="catalytic activity">
    <reaction evidence="11">
        <text>isopentenyl diphosphate = dimethylallyl diphosphate</text>
        <dbReference type="Rhea" id="RHEA:23284"/>
        <dbReference type="ChEBI" id="CHEBI:57623"/>
        <dbReference type="ChEBI" id="CHEBI:128769"/>
        <dbReference type="EC" id="5.3.3.2"/>
    </reaction>
</comment>
<feature type="binding site" evidence="11">
    <location>
        <begin position="283"/>
        <end position="284"/>
    </location>
    <ligand>
        <name>FMN</name>
        <dbReference type="ChEBI" id="CHEBI:58210"/>
    </ligand>
</feature>
<feature type="binding site" evidence="11">
    <location>
        <position position="157"/>
    </location>
    <ligand>
        <name>Mg(2+)</name>
        <dbReference type="ChEBI" id="CHEBI:18420"/>
    </ligand>
</feature>
<dbReference type="GO" id="GO:0008299">
    <property type="term" value="P:isoprenoid biosynthetic process"/>
    <property type="evidence" value="ECO:0007669"/>
    <property type="project" value="UniProtKB-UniRule"/>
</dbReference>
<evidence type="ECO:0000256" key="12">
    <source>
        <dbReference type="SAM" id="MobiDB-lite"/>
    </source>
</evidence>
<comment type="cofactor">
    <cofactor evidence="11">
        <name>NADPH</name>
        <dbReference type="ChEBI" id="CHEBI:57783"/>
    </cofactor>
</comment>
<comment type="cofactor">
    <cofactor evidence="11">
        <name>Mg(2+)</name>
        <dbReference type="ChEBI" id="CHEBI:18420"/>
    </cofactor>
</comment>
<keyword evidence="2 11" id="KW-0963">Cytoplasm</keyword>
<proteinExistence type="inferred from homology"/>
<feature type="binding site" evidence="11">
    <location>
        <position position="126"/>
    </location>
    <ligand>
        <name>FMN</name>
        <dbReference type="ChEBI" id="CHEBI:58210"/>
    </ligand>
</feature>
<feature type="binding site" evidence="11">
    <location>
        <position position="218"/>
    </location>
    <ligand>
        <name>FMN</name>
        <dbReference type="ChEBI" id="CHEBI:58210"/>
    </ligand>
</feature>
<comment type="subcellular location">
    <subcellularLocation>
        <location evidence="11">Cytoplasm</location>
    </subcellularLocation>
</comment>
<evidence type="ECO:0000256" key="3">
    <source>
        <dbReference type="ARBA" id="ARBA00022630"/>
    </source>
</evidence>
<dbReference type="GO" id="GO:0016491">
    <property type="term" value="F:oxidoreductase activity"/>
    <property type="evidence" value="ECO:0007669"/>
    <property type="project" value="InterPro"/>
</dbReference>
<dbReference type="EC" id="5.3.3.2" evidence="11"/>
<dbReference type="Proteomes" id="UP000509638">
    <property type="component" value="Chromosome"/>
</dbReference>
<evidence type="ECO:0000256" key="4">
    <source>
        <dbReference type="ARBA" id="ARBA00022643"/>
    </source>
</evidence>
<keyword evidence="5 11" id="KW-0479">Metal-binding</keyword>
<dbReference type="PANTHER" id="PTHR43665">
    <property type="entry name" value="ISOPENTENYL-DIPHOSPHATE DELTA-ISOMERASE"/>
    <property type="match status" value="1"/>
</dbReference>
<comment type="cofactor">
    <cofactor evidence="1 11">
        <name>FMN</name>
        <dbReference type="ChEBI" id="CHEBI:58210"/>
    </cofactor>
</comment>
<feature type="binding site" evidence="11">
    <location>
        <begin position="67"/>
        <end position="69"/>
    </location>
    <ligand>
        <name>FMN</name>
        <dbReference type="ChEBI" id="CHEBI:58210"/>
    </ligand>
</feature>
<dbReference type="InterPro" id="IPR000262">
    <property type="entry name" value="FMN-dep_DH"/>
</dbReference>
<evidence type="ECO:0000256" key="7">
    <source>
        <dbReference type="ARBA" id="ARBA00022857"/>
    </source>
</evidence>
<reference evidence="14 15" key="1">
    <citation type="submission" date="2020-06" db="EMBL/GenBank/DDBJ databases">
        <authorList>
            <person name="Jo H."/>
        </authorList>
    </citation>
    <scope>NUCLEOTIDE SEQUENCE [LARGE SCALE GENOMIC DNA]</scope>
    <source>
        <strain evidence="14 15">I46</strain>
    </source>
</reference>
<evidence type="ECO:0000256" key="8">
    <source>
        <dbReference type="ARBA" id="ARBA00023229"/>
    </source>
</evidence>
<sequence length="359" mass="37745">MTAERSSERKDDHVRLADAQQREAPRPNGWDDVTFVHHALAGVDADRVDLGVEVAGKRWALPFYVNAMTGGSASTGVINRDLAIAARETGVAIASGSLSIALDNPELLGTFRVIRDENPDGFVMANVGIERGPDDARRAVDALGADALQVHVNAVQETVMPEGSRSFSSWPASLEAIVAGVDVPVVVKEVGFGLSAATLTRLADMGVRYADVSGVGGTDFVRVENDRRAGRDYAYLAGWGQSAVECLLEAPLHAPTLFASGGVRTPLDVARGLALGARAVGASGSFLSVVIDGGAEALISRIREWSDHLAALHSLVGATTPEALRHTDLIVRGRAADFARARGVDLDSLARRAGGKDAR</sequence>
<accession>A0A7D5EQU9</accession>
<feature type="region of interest" description="Disordered" evidence="12">
    <location>
        <begin position="1"/>
        <end position="30"/>
    </location>
</feature>
<evidence type="ECO:0000256" key="5">
    <source>
        <dbReference type="ARBA" id="ARBA00022723"/>
    </source>
</evidence>
<feature type="binding site" evidence="11">
    <location>
        <position position="213"/>
    </location>
    <ligand>
        <name>FMN</name>
        <dbReference type="ChEBI" id="CHEBI:58210"/>
    </ligand>
</feature>
<dbReference type="Pfam" id="PF01070">
    <property type="entry name" value="FMN_dh"/>
    <property type="match status" value="1"/>
</dbReference>
<dbReference type="InterPro" id="IPR011179">
    <property type="entry name" value="IPdP_isomerase"/>
</dbReference>
<dbReference type="InterPro" id="IPR013785">
    <property type="entry name" value="Aldolase_TIM"/>
</dbReference>
<organism evidence="14 15">
    <name type="scientific">Microbacterium oleivorans</name>
    <dbReference type="NCBI Taxonomy" id="273677"/>
    <lineage>
        <taxon>Bacteria</taxon>
        <taxon>Bacillati</taxon>
        <taxon>Actinomycetota</taxon>
        <taxon>Actinomycetes</taxon>
        <taxon>Micrococcales</taxon>
        <taxon>Microbacteriaceae</taxon>
        <taxon>Microbacterium</taxon>
    </lineage>
</organism>
<dbReference type="GO" id="GO:0000287">
    <property type="term" value="F:magnesium ion binding"/>
    <property type="evidence" value="ECO:0007669"/>
    <property type="project" value="UniProtKB-UniRule"/>
</dbReference>
<evidence type="ECO:0000313" key="15">
    <source>
        <dbReference type="Proteomes" id="UP000509638"/>
    </source>
</evidence>
<keyword evidence="6 11" id="KW-0460">Magnesium</keyword>
<dbReference type="PIRSF" id="PIRSF003314">
    <property type="entry name" value="IPP_isomerase"/>
    <property type="match status" value="1"/>
</dbReference>
<gene>
    <name evidence="11" type="primary">fni</name>
    <name evidence="14" type="ORF">HW566_01360</name>
</gene>
<dbReference type="PANTHER" id="PTHR43665:SF1">
    <property type="entry name" value="ISOPENTENYL-DIPHOSPHATE DELTA-ISOMERASE"/>
    <property type="match status" value="1"/>
</dbReference>
<feature type="binding site" evidence="11">
    <location>
        <begin position="9"/>
        <end position="10"/>
    </location>
    <ligand>
        <name>substrate</name>
    </ligand>
</feature>
<feature type="binding site" evidence="11">
    <location>
        <begin position="262"/>
        <end position="264"/>
    </location>
    <ligand>
        <name>FMN</name>
        <dbReference type="ChEBI" id="CHEBI:58210"/>
    </ligand>
</feature>
<dbReference type="GO" id="GO:0004452">
    <property type="term" value="F:isopentenyl-diphosphate delta-isomerase activity"/>
    <property type="evidence" value="ECO:0007669"/>
    <property type="project" value="UniProtKB-UniRule"/>
</dbReference>
<dbReference type="EMBL" id="CP058316">
    <property type="protein sequence ID" value="QLD10545.1"/>
    <property type="molecule type" value="Genomic_DNA"/>
</dbReference>
<comment type="subunit">
    <text evidence="10 11">Homooctamer. Dimer of tetramers.</text>
</comment>
<feature type="domain" description="FMN-dependent dehydrogenase" evidence="13">
    <location>
        <begin position="158"/>
        <end position="327"/>
    </location>
</feature>
<dbReference type="GO" id="GO:0010181">
    <property type="term" value="F:FMN binding"/>
    <property type="evidence" value="ECO:0007669"/>
    <property type="project" value="UniProtKB-UniRule"/>
</dbReference>
<dbReference type="NCBIfam" id="TIGR02151">
    <property type="entry name" value="IPP_isom_2"/>
    <property type="match status" value="1"/>
</dbReference>
<feature type="binding site" evidence="11">
    <location>
        <position position="97"/>
    </location>
    <ligand>
        <name>FMN</name>
        <dbReference type="ChEBI" id="CHEBI:58210"/>
    </ligand>
</feature>
<dbReference type="AlphaFoldDB" id="A0A7D5EQU9"/>
<evidence type="ECO:0000259" key="13">
    <source>
        <dbReference type="Pfam" id="PF01070"/>
    </source>
</evidence>
<dbReference type="CDD" id="cd02811">
    <property type="entry name" value="IDI-2_FMN"/>
    <property type="match status" value="1"/>
</dbReference>
<feature type="binding site" evidence="11">
    <location>
        <position position="156"/>
    </location>
    <ligand>
        <name>substrate</name>
    </ligand>
</feature>
<comment type="function">
    <text evidence="11">Involved in the biosynthesis of isoprenoids. Catalyzes the 1,3-allylic rearrangement of the homoallylic substrate isopentenyl (IPP) to its allylic isomer, dimethylallyl diphosphate (DMAPP).</text>
</comment>
<feature type="binding site" evidence="11">
    <location>
        <position position="188"/>
    </location>
    <ligand>
        <name>FMN</name>
        <dbReference type="ChEBI" id="CHEBI:58210"/>
    </ligand>
</feature>
<evidence type="ECO:0000256" key="10">
    <source>
        <dbReference type="ARBA" id="ARBA00025810"/>
    </source>
</evidence>
<dbReference type="Gene3D" id="3.20.20.70">
    <property type="entry name" value="Aldolase class I"/>
    <property type="match status" value="1"/>
</dbReference>
<comment type="similarity">
    <text evidence="11">Belongs to the IPP isomerase type 2 family.</text>
</comment>
<evidence type="ECO:0000256" key="1">
    <source>
        <dbReference type="ARBA" id="ARBA00001917"/>
    </source>
</evidence>
<dbReference type="SUPFAM" id="SSF51395">
    <property type="entry name" value="FMN-linked oxidoreductases"/>
    <property type="match status" value="1"/>
</dbReference>
<dbReference type="HAMAP" id="MF_00354">
    <property type="entry name" value="Idi_2"/>
    <property type="match status" value="1"/>
</dbReference>